<evidence type="ECO:0000313" key="1">
    <source>
        <dbReference type="EMBL" id="MCA1856701.1"/>
    </source>
</evidence>
<accession>A0ABS7YCN9</accession>
<protein>
    <submittedName>
        <fullName evidence="1">DUF1800 domain-containing protein</fullName>
    </submittedName>
</protein>
<organism evidence="1 2">
    <name type="scientific">Massilia hydrophila</name>
    <dbReference type="NCBI Taxonomy" id="3044279"/>
    <lineage>
        <taxon>Bacteria</taxon>
        <taxon>Pseudomonadati</taxon>
        <taxon>Pseudomonadota</taxon>
        <taxon>Betaproteobacteria</taxon>
        <taxon>Burkholderiales</taxon>
        <taxon>Oxalobacteraceae</taxon>
        <taxon>Telluria group</taxon>
        <taxon>Massilia</taxon>
    </lineage>
</organism>
<dbReference type="PANTHER" id="PTHR43737">
    <property type="entry name" value="BLL7424 PROTEIN"/>
    <property type="match status" value="1"/>
</dbReference>
<comment type="caution">
    <text evidence="1">The sequence shown here is derived from an EMBL/GenBank/DDBJ whole genome shotgun (WGS) entry which is preliminary data.</text>
</comment>
<dbReference type="EMBL" id="JAHYBX010000004">
    <property type="protein sequence ID" value="MCA1856701.1"/>
    <property type="molecule type" value="Genomic_DNA"/>
</dbReference>
<gene>
    <name evidence="1" type="ORF">LE190_12305</name>
</gene>
<reference evidence="1 2" key="1">
    <citation type="submission" date="2021-07" db="EMBL/GenBank/DDBJ databases">
        <title>Characterization of Violacein-producing bacteria and related species.</title>
        <authorList>
            <person name="Wilson H.S."/>
            <person name="De Leon M.E."/>
        </authorList>
    </citation>
    <scope>NUCLEOTIDE SEQUENCE [LARGE SCALE GENOMIC DNA]</scope>
    <source>
        <strain evidence="1 2">HSC-2F05</strain>
    </source>
</reference>
<dbReference type="Pfam" id="PF08811">
    <property type="entry name" value="DUF1800"/>
    <property type="match status" value="1"/>
</dbReference>
<name>A0ABS7YCN9_9BURK</name>
<dbReference type="RefSeq" id="WP_225238975.1">
    <property type="nucleotide sequence ID" value="NZ_JAHYBX010000004.1"/>
</dbReference>
<dbReference type="InterPro" id="IPR014917">
    <property type="entry name" value="DUF1800"/>
</dbReference>
<dbReference type="PANTHER" id="PTHR43737:SF1">
    <property type="entry name" value="DUF1501 DOMAIN-CONTAINING PROTEIN"/>
    <property type="match status" value="1"/>
</dbReference>
<keyword evidence="2" id="KW-1185">Reference proteome</keyword>
<proteinExistence type="predicted"/>
<evidence type="ECO:0000313" key="2">
    <source>
        <dbReference type="Proteomes" id="UP001198602"/>
    </source>
</evidence>
<sequence>MASSVTRYAAARFADQVSFGATPALVADIQAKGFERWIDEQFAMPVSKVDTAPIARYDSQNPEASNFAYRYSNRALYASFLTAPDQLRRRVSWSLSQFIVVSMAKVEPYGGMSYSNFLQQHAFGNYGELIRAVTMNPPMGVYLDNLENRPTSDECRWCAPNENYARELMQLFTLGVVKLNLDGSVQRDAAGRPIETYSQKDVEELARALTGWRMEGNSDHLDYRRYDGELVPDAWRAAHDRGAKVVLGRAFPAGVEARQELDTIVSLLMSHQNIAPFVSLRLIQHLVTSDPSPAYIARIATVFRDNGQGVAGDMKAVVKAILLDPDARRGDKPGADSPQFGKMREPVLWYTGLLRGLNCKREMMWNDIHVMAPGQKPFDAPSVFSFYLPTDRAPGSNLLAPEQRLLTSEELAWRLMSFGDAVKRAGADCDASAFGRAFSTSPAAFADLVSERFFRGAMPATLRQTLIDLAPTTWGDTPDLKAISLLQFALETPYYGVIH</sequence>
<dbReference type="Proteomes" id="UP001198602">
    <property type="component" value="Unassembled WGS sequence"/>
</dbReference>